<protein>
    <submittedName>
        <fullName evidence="2">ANK_REP_REGION domain-containing protein</fullName>
    </submittedName>
</protein>
<evidence type="ECO:0000313" key="2">
    <source>
        <dbReference type="WBParaSite" id="Pan_g9518.t1"/>
    </source>
</evidence>
<accession>A0A7E4WC55</accession>
<proteinExistence type="predicted"/>
<dbReference type="Gene3D" id="1.25.40.20">
    <property type="entry name" value="Ankyrin repeat-containing domain"/>
    <property type="match status" value="2"/>
</dbReference>
<reference evidence="2" key="2">
    <citation type="submission" date="2020-10" db="UniProtKB">
        <authorList>
            <consortium name="WormBaseParasite"/>
        </authorList>
    </citation>
    <scope>IDENTIFICATION</scope>
</reference>
<name>A0A7E4WC55_PANRE</name>
<keyword evidence="1" id="KW-1185">Reference proteome</keyword>
<dbReference type="AlphaFoldDB" id="A0A7E4WC55"/>
<dbReference type="Proteomes" id="UP000492821">
    <property type="component" value="Unassembled WGS sequence"/>
</dbReference>
<dbReference type="Pfam" id="PF12796">
    <property type="entry name" value="Ank_2"/>
    <property type="match status" value="1"/>
</dbReference>
<dbReference type="InterPro" id="IPR002110">
    <property type="entry name" value="Ankyrin_rpt"/>
</dbReference>
<dbReference type="SUPFAM" id="SSF48403">
    <property type="entry name" value="Ankyrin repeat"/>
    <property type="match status" value="1"/>
</dbReference>
<dbReference type="InterPro" id="IPR036770">
    <property type="entry name" value="Ankyrin_rpt-contain_sf"/>
</dbReference>
<reference evidence="1" key="1">
    <citation type="journal article" date="2013" name="Genetics">
        <title>The draft genome and transcriptome of Panagrellus redivivus are shaped by the harsh demands of a free-living lifestyle.</title>
        <authorList>
            <person name="Srinivasan J."/>
            <person name="Dillman A.R."/>
            <person name="Macchietto M.G."/>
            <person name="Heikkinen L."/>
            <person name="Lakso M."/>
            <person name="Fracchia K.M."/>
            <person name="Antoshechkin I."/>
            <person name="Mortazavi A."/>
            <person name="Wong G."/>
            <person name="Sternberg P.W."/>
        </authorList>
    </citation>
    <scope>NUCLEOTIDE SEQUENCE [LARGE SCALE GENOMIC DNA]</scope>
    <source>
        <strain evidence="1">MT8872</strain>
    </source>
</reference>
<dbReference type="WBParaSite" id="Pan_g9518.t1">
    <property type="protein sequence ID" value="Pan_g9518.t1"/>
    <property type="gene ID" value="Pan_g9518"/>
</dbReference>
<dbReference type="SMART" id="SM00248">
    <property type="entry name" value="ANK"/>
    <property type="match status" value="2"/>
</dbReference>
<organism evidence="1 2">
    <name type="scientific">Panagrellus redivivus</name>
    <name type="common">Microworm</name>
    <dbReference type="NCBI Taxonomy" id="6233"/>
    <lineage>
        <taxon>Eukaryota</taxon>
        <taxon>Metazoa</taxon>
        <taxon>Ecdysozoa</taxon>
        <taxon>Nematoda</taxon>
        <taxon>Chromadorea</taxon>
        <taxon>Rhabditida</taxon>
        <taxon>Tylenchina</taxon>
        <taxon>Panagrolaimomorpha</taxon>
        <taxon>Panagrolaimoidea</taxon>
        <taxon>Panagrolaimidae</taxon>
        <taxon>Panagrellus</taxon>
    </lineage>
</organism>
<evidence type="ECO:0000313" key="1">
    <source>
        <dbReference type="Proteomes" id="UP000492821"/>
    </source>
</evidence>
<sequence>MHIWRQTLNHIICGTIVRDIVDPTPPVIDELKVGLKLRDNIWRNALHWAADCVADKNESNIMADVMDLIAAGELTSCRHDSGVTPLQIAIRRGRPQVARYLMDPRSISTINNEGRTPLYDAVCAGLPCIVEELLTMYQVNPNVMFDGWDTPLHCIYASVSFRKDKKGRLQIYRLNSVAVETALIDTGHKRTLILSDYL</sequence>